<dbReference type="EMBL" id="BMAT01007919">
    <property type="protein sequence ID" value="GFR74077.1"/>
    <property type="molecule type" value="Genomic_DNA"/>
</dbReference>
<reference evidence="2 3" key="1">
    <citation type="journal article" date="2021" name="Elife">
        <title>Chloroplast acquisition without the gene transfer in kleptoplastic sea slugs, Plakobranchus ocellatus.</title>
        <authorList>
            <person name="Maeda T."/>
            <person name="Takahashi S."/>
            <person name="Yoshida T."/>
            <person name="Shimamura S."/>
            <person name="Takaki Y."/>
            <person name="Nagai Y."/>
            <person name="Toyoda A."/>
            <person name="Suzuki Y."/>
            <person name="Arimoto A."/>
            <person name="Ishii H."/>
            <person name="Satoh N."/>
            <person name="Nishiyama T."/>
            <person name="Hasebe M."/>
            <person name="Maruyama T."/>
            <person name="Minagawa J."/>
            <person name="Obokata J."/>
            <person name="Shigenobu S."/>
        </authorList>
    </citation>
    <scope>NUCLEOTIDE SEQUENCE [LARGE SCALE GENOMIC DNA]</scope>
</reference>
<evidence type="ECO:0000313" key="2">
    <source>
        <dbReference type="EMBL" id="GFR74077.1"/>
    </source>
</evidence>
<evidence type="ECO:0000256" key="1">
    <source>
        <dbReference type="SAM" id="MobiDB-lite"/>
    </source>
</evidence>
<feature type="region of interest" description="Disordered" evidence="1">
    <location>
        <begin position="72"/>
        <end position="99"/>
    </location>
</feature>
<sequence length="99" mass="11384">MLFILTGKKSVCTNVIARRDCEAEYTSVPQIWPSDCITDCDNVQSYQPIPAKPFFRSDKPVSRLRRGALKRSATTNLPVLRRPRPLAQRHPPTYPRCER</sequence>
<evidence type="ECO:0000313" key="3">
    <source>
        <dbReference type="Proteomes" id="UP000762676"/>
    </source>
</evidence>
<keyword evidence="3" id="KW-1185">Reference proteome</keyword>
<evidence type="ECO:0008006" key="4">
    <source>
        <dbReference type="Google" id="ProtNLM"/>
    </source>
</evidence>
<gene>
    <name evidence="2" type="ORF">ElyMa_003883000</name>
</gene>
<dbReference type="Proteomes" id="UP000762676">
    <property type="component" value="Unassembled WGS sequence"/>
</dbReference>
<dbReference type="AlphaFoldDB" id="A0AAV4FKT9"/>
<comment type="caution">
    <text evidence="2">The sequence shown here is derived from an EMBL/GenBank/DDBJ whole genome shotgun (WGS) entry which is preliminary data.</text>
</comment>
<protein>
    <recommendedName>
        <fullName evidence="4">FZ domain-containing protein</fullName>
    </recommendedName>
</protein>
<proteinExistence type="predicted"/>
<organism evidence="2 3">
    <name type="scientific">Elysia marginata</name>
    <dbReference type="NCBI Taxonomy" id="1093978"/>
    <lineage>
        <taxon>Eukaryota</taxon>
        <taxon>Metazoa</taxon>
        <taxon>Spiralia</taxon>
        <taxon>Lophotrochozoa</taxon>
        <taxon>Mollusca</taxon>
        <taxon>Gastropoda</taxon>
        <taxon>Heterobranchia</taxon>
        <taxon>Euthyneura</taxon>
        <taxon>Panpulmonata</taxon>
        <taxon>Sacoglossa</taxon>
        <taxon>Placobranchoidea</taxon>
        <taxon>Plakobranchidae</taxon>
        <taxon>Elysia</taxon>
    </lineage>
</organism>
<accession>A0AAV4FKT9</accession>
<name>A0AAV4FKT9_9GAST</name>